<feature type="domain" description="Beta-lactamase hydrolase-like protein phosphatase-like" evidence="1">
    <location>
        <begin position="4"/>
        <end position="110"/>
    </location>
</feature>
<organism evidence="2 3">
    <name type="scientific">Jiella avicenniae</name>
    <dbReference type="NCBI Taxonomy" id="2907202"/>
    <lineage>
        <taxon>Bacteria</taxon>
        <taxon>Pseudomonadati</taxon>
        <taxon>Pseudomonadota</taxon>
        <taxon>Alphaproteobacteria</taxon>
        <taxon>Hyphomicrobiales</taxon>
        <taxon>Aurantimonadaceae</taxon>
        <taxon>Jiella</taxon>
    </lineage>
</organism>
<evidence type="ECO:0000313" key="2">
    <source>
        <dbReference type="EMBL" id="MCE7030183.1"/>
    </source>
</evidence>
<accession>A0A9X1P6I5</accession>
<sequence>MDPKNLTEQLAVRDQVSPDEVAALGGAGFRSIIVNRPDGEGADQPSFAEIERAARDAGMEARYIPVVIGKTSNEDVAKFAAAMDELPKPVVAFCRSGMRSATLWALSQVGQRPEQDIVARAKAAGYDVAAVTSRASRDGSSTT</sequence>
<comment type="caution">
    <text evidence="2">The sequence shown here is derived from an EMBL/GenBank/DDBJ whole genome shotgun (WGS) entry which is preliminary data.</text>
</comment>
<evidence type="ECO:0000259" key="1">
    <source>
        <dbReference type="Pfam" id="PF04273"/>
    </source>
</evidence>
<reference evidence="2" key="1">
    <citation type="submission" date="2022-01" db="EMBL/GenBank/DDBJ databases">
        <title>Jiella avicenniae sp. nov., a novel endophytic bacterium isolated from bark of Avicennia marina.</title>
        <authorList>
            <person name="Tuo L."/>
        </authorList>
    </citation>
    <scope>NUCLEOTIDE SEQUENCE</scope>
    <source>
        <strain evidence="2">CBK1P-4</strain>
    </source>
</reference>
<keyword evidence="3" id="KW-1185">Reference proteome</keyword>
<name>A0A9X1P6I5_9HYPH</name>
<dbReference type="InterPro" id="IPR005939">
    <property type="entry name" value="BLH_phosphatase-like"/>
</dbReference>
<dbReference type="Proteomes" id="UP001139035">
    <property type="component" value="Unassembled WGS sequence"/>
</dbReference>
<dbReference type="Gene3D" id="3.90.190.10">
    <property type="entry name" value="Protein tyrosine phosphatase superfamily"/>
    <property type="match status" value="1"/>
</dbReference>
<proteinExistence type="predicted"/>
<dbReference type="EMBL" id="JAJUWU010000021">
    <property type="protein sequence ID" value="MCE7030183.1"/>
    <property type="molecule type" value="Genomic_DNA"/>
</dbReference>
<dbReference type="AlphaFoldDB" id="A0A9X1P6I5"/>
<dbReference type="Pfam" id="PF04273">
    <property type="entry name" value="BLH_phosphatase"/>
    <property type="match status" value="1"/>
</dbReference>
<dbReference type="InterPro" id="IPR029021">
    <property type="entry name" value="Prot-tyrosine_phosphatase-like"/>
</dbReference>
<dbReference type="RefSeq" id="WP_233721261.1">
    <property type="nucleotide sequence ID" value="NZ_JAJUWU010000021.1"/>
</dbReference>
<dbReference type="CDD" id="cd14503">
    <property type="entry name" value="PTP-bact"/>
    <property type="match status" value="1"/>
</dbReference>
<protein>
    <submittedName>
        <fullName evidence="2">TIGR01244 family phosphatase</fullName>
    </submittedName>
</protein>
<evidence type="ECO:0000313" key="3">
    <source>
        <dbReference type="Proteomes" id="UP001139035"/>
    </source>
</evidence>
<dbReference type="NCBIfam" id="TIGR01244">
    <property type="entry name" value="TIGR01244 family sulfur transferase"/>
    <property type="match status" value="1"/>
</dbReference>
<dbReference type="GO" id="GO:0016787">
    <property type="term" value="F:hydrolase activity"/>
    <property type="evidence" value="ECO:0007669"/>
    <property type="project" value="InterPro"/>
</dbReference>
<gene>
    <name evidence="2" type="ORF">LZD57_19515</name>
</gene>